<dbReference type="EMBL" id="SPRW01000010">
    <property type="protein sequence ID" value="TIC68123.1"/>
    <property type="molecule type" value="Genomic_DNA"/>
</dbReference>
<evidence type="ECO:0000256" key="1">
    <source>
        <dbReference type="ARBA" id="ARBA00004177"/>
    </source>
</evidence>
<dbReference type="PANTHER" id="PTHR13678:SF2">
    <property type="entry name" value="VACUOLAR PROTEIN SORTING-ASSOCIATED PROTEIN 37A"/>
    <property type="match status" value="1"/>
</dbReference>
<dbReference type="PANTHER" id="PTHR13678">
    <property type="entry name" value="VACUOLAR PROTEIN SORTING-ASSOCIATED PROTEIN 37"/>
    <property type="match status" value="1"/>
</dbReference>
<keyword evidence="3 6" id="KW-0813">Transport</keyword>
<evidence type="ECO:0000313" key="9">
    <source>
        <dbReference type="EMBL" id="TIC02694.1"/>
    </source>
</evidence>
<dbReference type="InterPro" id="IPR009851">
    <property type="entry name" value="Mod_r"/>
</dbReference>
<dbReference type="InterPro" id="IPR037202">
    <property type="entry name" value="ESCRT_assembly_dom"/>
</dbReference>
<proteinExistence type="inferred from homology"/>
<evidence type="ECO:0000313" key="11">
    <source>
        <dbReference type="EMBL" id="TIC68123.1"/>
    </source>
</evidence>
<keyword evidence="4" id="KW-0967">Endosome</keyword>
<comment type="subcellular location">
    <subcellularLocation>
        <location evidence="1">Endosome</location>
    </subcellularLocation>
</comment>
<evidence type="ECO:0000313" key="8">
    <source>
        <dbReference type="EMBL" id="TIB79918.1"/>
    </source>
</evidence>
<dbReference type="Pfam" id="PF07200">
    <property type="entry name" value="Mod_r"/>
    <property type="match status" value="1"/>
</dbReference>
<evidence type="ECO:0000259" key="7">
    <source>
        <dbReference type="PROSITE" id="PS51314"/>
    </source>
</evidence>
<evidence type="ECO:0000313" key="12">
    <source>
        <dbReference type="Proteomes" id="UP000305647"/>
    </source>
</evidence>
<comment type="similarity">
    <text evidence="2">Belongs to the VPS37 family.</text>
</comment>
<dbReference type="Proteomes" id="UP000305647">
    <property type="component" value="Unassembled WGS sequence"/>
</dbReference>
<dbReference type="GO" id="GO:0006623">
    <property type="term" value="P:protein targeting to vacuole"/>
    <property type="evidence" value="ECO:0007669"/>
    <property type="project" value="TreeGrafter"/>
</dbReference>
<evidence type="ECO:0000256" key="5">
    <source>
        <dbReference type="ARBA" id="ARBA00022927"/>
    </source>
</evidence>
<dbReference type="GO" id="GO:0000813">
    <property type="term" value="C:ESCRT I complex"/>
    <property type="evidence" value="ECO:0007669"/>
    <property type="project" value="TreeGrafter"/>
</dbReference>
<dbReference type="EMBL" id="SPRO01000013">
    <property type="protein sequence ID" value="TIC31262.1"/>
    <property type="molecule type" value="Genomic_DNA"/>
</dbReference>
<evidence type="ECO:0000256" key="2">
    <source>
        <dbReference type="ARBA" id="ARBA00007617"/>
    </source>
</evidence>
<gene>
    <name evidence="11" type="ORF">E3Q02_01268</name>
    <name evidence="10" type="ORF">E3Q10_01665</name>
    <name evidence="9" type="ORF">E3Q17_01318</name>
    <name evidence="8" type="ORF">E3Q22_02197</name>
</gene>
<sequence length="180" mass="21202">MTLLFQEFPELEALSRSDLEELLQSPSYLDAVYETLPRTEALKKREELLLLSNEDLAKQNMELGEALVALRQETQQSYEEATDAYKRWDEIEKQLKDIDYKTSPNFLIMRLKQAVSQQDELSESIASEFISSANVDDDTDTRQQQQHLDTFVKEFKQVRKLYHKRHIWAEKSNQGNVIWQ</sequence>
<protein>
    <recommendedName>
        <fullName evidence="7">VPS37 C-terminal domain-containing protein</fullName>
    </recommendedName>
</protein>
<evidence type="ECO:0000256" key="6">
    <source>
        <dbReference type="PROSITE-ProRule" id="PRU00646"/>
    </source>
</evidence>
<dbReference type="Proteomes" id="UP000307169">
    <property type="component" value="Unassembled WGS sequence"/>
</dbReference>
<evidence type="ECO:0000313" key="14">
    <source>
        <dbReference type="Proteomes" id="UP000309601"/>
    </source>
</evidence>
<dbReference type="GO" id="GO:0043162">
    <property type="term" value="P:ubiquitin-dependent protein catabolic process via the multivesicular body sorting pathway"/>
    <property type="evidence" value="ECO:0007669"/>
    <property type="project" value="UniProtKB-ARBA"/>
</dbReference>
<dbReference type="Proteomes" id="UP000309601">
    <property type="component" value="Unassembled WGS sequence"/>
</dbReference>
<dbReference type="EMBL" id="SPRC01000020">
    <property type="protein sequence ID" value="TIB79918.1"/>
    <property type="molecule type" value="Genomic_DNA"/>
</dbReference>
<dbReference type="InterPro" id="IPR029012">
    <property type="entry name" value="Helix_hairpin_bin_sf"/>
</dbReference>
<feature type="domain" description="VPS37 C-terminal" evidence="7">
    <location>
        <begin position="85"/>
        <end position="180"/>
    </location>
</feature>
<evidence type="ECO:0000313" key="15">
    <source>
        <dbReference type="Proteomes" id="UP000310685"/>
    </source>
</evidence>
<keyword evidence="5 6" id="KW-0653">Protein transport</keyword>
<dbReference type="PROSITE" id="PS51314">
    <property type="entry name" value="VPS37_C"/>
    <property type="match status" value="1"/>
</dbReference>
<reference evidence="12 13" key="1">
    <citation type="submission" date="2019-03" db="EMBL/GenBank/DDBJ databases">
        <title>Sequencing 25 genomes of Wallemia mellicola.</title>
        <authorList>
            <person name="Gostincar C."/>
        </authorList>
    </citation>
    <scope>NUCLEOTIDE SEQUENCE [LARGE SCALE GENOMIC DNA]</scope>
    <source>
        <strain evidence="9 13">EXF-1262</strain>
        <strain evidence="11 14">EXF-1274</strain>
        <strain evidence="8 15">EXF-6152</strain>
        <strain evidence="10 12">EXF-8738</strain>
    </source>
</reference>
<name>A0A4T0R0S7_9BASI</name>
<organism evidence="10 12">
    <name type="scientific">Wallemia mellicola</name>
    <dbReference type="NCBI Taxonomy" id="1708541"/>
    <lineage>
        <taxon>Eukaryota</taxon>
        <taxon>Fungi</taxon>
        <taxon>Dikarya</taxon>
        <taxon>Basidiomycota</taxon>
        <taxon>Wallemiomycotina</taxon>
        <taxon>Wallemiomycetes</taxon>
        <taxon>Wallemiales</taxon>
        <taxon>Wallemiaceae</taxon>
        <taxon>Wallemia</taxon>
    </lineage>
</organism>
<dbReference type="Gene3D" id="1.10.287.660">
    <property type="entry name" value="Helix hairpin bin"/>
    <property type="match status" value="1"/>
</dbReference>
<dbReference type="OMA" id="QKEVYQR"/>
<dbReference type="EMBL" id="SPRH01000010">
    <property type="protein sequence ID" value="TIC02694.1"/>
    <property type="molecule type" value="Genomic_DNA"/>
</dbReference>
<dbReference type="Proteomes" id="UP000310685">
    <property type="component" value="Unassembled WGS sequence"/>
</dbReference>
<comment type="caution">
    <text evidence="10">The sequence shown here is derived from an EMBL/GenBank/DDBJ whole genome shotgun (WGS) entry which is preliminary data.</text>
</comment>
<evidence type="ECO:0000256" key="4">
    <source>
        <dbReference type="ARBA" id="ARBA00022753"/>
    </source>
</evidence>
<dbReference type="SUPFAM" id="SSF140111">
    <property type="entry name" value="Endosomal sorting complex assembly domain"/>
    <property type="match status" value="1"/>
</dbReference>
<accession>A0A4T0R0S7</accession>
<evidence type="ECO:0000313" key="10">
    <source>
        <dbReference type="EMBL" id="TIC31262.1"/>
    </source>
</evidence>
<dbReference type="AlphaFoldDB" id="A0A4T0R0S7"/>
<evidence type="ECO:0000256" key="3">
    <source>
        <dbReference type="ARBA" id="ARBA00022448"/>
    </source>
</evidence>
<dbReference type="GO" id="GO:0006612">
    <property type="term" value="P:protein targeting to membrane"/>
    <property type="evidence" value="ECO:0007669"/>
    <property type="project" value="TreeGrafter"/>
</dbReference>
<evidence type="ECO:0000313" key="13">
    <source>
        <dbReference type="Proteomes" id="UP000307169"/>
    </source>
</evidence>